<name>A0A4P8IUL9_9BURK</name>
<feature type="domain" description="N-acetylmuramoyl-L-alanine amidase" evidence="13">
    <location>
        <begin position="21"/>
        <end position="170"/>
    </location>
</feature>
<accession>A0A4P8IUL9</accession>
<evidence type="ECO:0000256" key="5">
    <source>
        <dbReference type="ARBA" id="ARBA00011901"/>
    </source>
</evidence>
<comment type="similarity">
    <text evidence="4">Belongs to the N-acetylmuramoyl-L-alanine amidase 2 family.</text>
</comment>
<dbReference type="AlphaFoldDB" id="A0A4P8IUL9"/>
<comment type="subcellular location">
    <subcellularLocation>
        <location evidence="3">Cytoplasm</location>
    </subcellularLocation>
</comment>
<keyword evidence="10" id="KW-0961">Cell wall biogenesis/degradation</keyword>
<dbReference type="Proteomes" id="UP000298656">
    <property type="component" value="Chromosome 1"/>
</dbReference>
<dbReference type="GO" id="GO:0009253">
    <property type="term" value="P:peptidoglycan catabolic process"/>
    <property type="evidence" value="ECO:0007669"/>
    <property type="project" value="InterPro"/>
</dbReference>
<dbReference type="Gene3D" id="3.40.80.10">
    <property type="entry name" value="Peptidoglycan recognition protein-like"/>
    <property type="match status" value="1"/>
</dbReference>
<dbReference type="InterPro" id="IPR002502">
    <property type="entry name" value="Amidase_domain"/>
</dbReference>
<dbReference type="GO" id="GO:0005737">
    <property type="term" value="C:cytoplasm"/>
    <property type="evidence" value="ECO:0007669"/>
    <property type="project" value="UniProtKB-SubCell"/>
</dbReference>
<evidence type="ECO:0000256" key="9">
    <source>
        <dbReference type="ARBA" id="ARBA00022833"/>
    </source>
</evidence>
<evidence type="ECO:0000256" key="10">
    <source>
        <dbReference type="ARBA" id="ARBA00023316"/>
    </source>
</evidence>
<dbReference type="SMART" id="SM00644">
    <property type="entry name" value="Ami_2"/>
    <property type="match status" value="1"/>
</dbReference>
<reference evidence="14 15" key="1">
    <citation type="submission" date="2019-05" db="EMBL/GenBank/DDBJ databases">
        <title>Burkholderia sp. DHOD12, isolated from subtropical forest soil.</title>
        <authorList>
            <person name="Gao Z.-H."/>
            <person name="Qiu L.-H."/>
        </authorList>
    </citation>
    <scope>NUCLEOTIDE SEQUENCE [LARGE SCALE GENOMIC DNA]</scope>
    <source>
        <strain evidence="14 15">DHOD12</strain>
    </source>
</reference>
<evidence type="ECO:0000256" key="7">
    <source>
        <dbReference type="ARBA" id="ARBA00022723"/>
    </source>
</evidence>
<comment type="catalytic activity">
    <reaction evidence="1">
        <text>Hydrolyzes the link between N-acetylmuramoyl residues and L-amino acid residues in certain cell-wall glycopeptides.</text>
        <dbReference type="EC" id="3.5.1.28"/>
    </reaction>
</comment>
<gene>
    <name evidence="14" type="primary">ampD</name>
    <name evidence="14" type="ORF">FAZ95_19115</name>
</gene>
<protein>
    <recommendedName>
        <fullName evidence="11">1,6-anhydro-N-acetylmuramyl-L-alanine amidase AmpD</fullName>
        <ecNumber evidence="5">3.5.1.28</ecNumber>
    </recommendedName>
    <alternativeName>
        <fullName evidence="12">N-acetylmuramoyl-L-alanine amidase</fullName>
    </alternativeName>
</protein>
<keyword evidence="6" id="KW-0963">Cytoplasm</keyword>
<evidence type="ECO:0000256" key="2">
    <source>
        <dbReference type="ARBA" id="ARBA00001947"/>
    </source>
</evidence>
<proteinExistence type="inferred from homology"/>
<keyword evidence="9" id="KW-0862">Zinc</keyword>
<evidence type="ECO:0000256" key="1">
    <source>
        <dbReference type="ARBA" id="ARBA00001561"/>
    </source>
</evidence>
<dbReference type="KEGG" id="tvl:FAZ95_19115"/>
<evidence type="ECO:0000256" key="6">
    <source>
        <dbReference type="ARBA" id="ARBA00022490"/>
    </source>
</evidence>
<dbReference type="SUPFAM" id="SSF55846">
    <property type="entry name" value="N-acetylmuramoyl-L-alanine amidase-like"/>
    <property type="match status" value="1"/>
</dbReference>
<evidence type="ECO:0000256" key="4">
    <source>
        <dbReference type="ARBA" id="ARBA00007553"/>
    </source>
</evidence>
<organism evidence="14 15">
    <name type="scientific">Trinickia violacea</name>
    <dbReference type="NCBI Taxonomy" id="2571746"/>
    <lineage>
        <taxon>Bacteria</taxon>
        <taxon>Pseudomonadati</taxon>
        <taxon>Pseudomonadota</taxon>
        <taxon>Betaproteobacteria</taxon>
        <taxon>Burkholderiales</taxon>
        <taxon>Burkholderiaceae</taxon>
        <taxon>Trinickia</taxon>
    </lineage>
</organism>
<evidence type="ECO:0000313" key="14">
    <source>
        <dbReference type="EMBL" id="QCP51073.1"/>
    </source>
</evidence>
<dbReference type="OrthoDB" id="9794842at2"/>
<dbReference type="CDD" id="cd06583">
    <property type="entry name" value="PGRP"/>
    <property type="match status" value="1"/>
</dbReference>
<dbReference type="GO" id="GO:0071555">
    <property type="term" value="P:cell wall organization"/>
    <property type="evidence" value="ECO:0007669"/>
    <property type="project" value="UniProtKB-KW"/>
</dbReference>
<dbReference type="NCBIfam" id="NF008758">
    <property type="entry name" value="PRK11789.1"/>
    <property type="match status" value="1"/>
</dbReference>
<dbReference type="RefSeq" id="WP_137333882.1">
    <property type="nucleotide sequence ID" value="NZ_CP040077.1"/>
</dbReference>
<dbReference type="Pfam" id="PF01510">
    <property type="entry name" value="Amidase_2"/>
    <property type="match status" value="1"/>
</dbReference>
<dbReference type="InterPro" id="IPR051206">
    <property type="entry name" value="NAMLAA_amidase_2"/>
</dbReference>
<evidence type="ECO:0000259" key="13">
    <source>
        <dbReference type="SMART" id="SM00644"/>
    </source>
</evidence>
<evidence type="ECO:0000256" key="8">
    <source>
        <dbReference type="ARBA" id="ARBA00022801"/>
    </source>
</evidence>
<evidence type="ECO:0000256" key="3">
    <source>
        <dbReference type="ARBA" id="ARBA00004496"/>
    </source>
</evidence>
<keyword evidence="7" id="KW-0479">Metal-binding</keyword>
<dbReference type="GO" id="GO:0009254">
    <property type="term" value="P:peptidoglycan turnover"/>
    <property type="evidence" value="ECO:0007669"/>
    <property type="project" value="TreeGrafter"/>
</dbReference>
<dbReference type="EMBL" id="CP040077">
    <property type="protein sequence ID" value="QCP51073.1"/>
    <property type="molecule type" value="Genomic_DNA"/>
</dbReference>
<dbReference type="PANTHER" id="PTHR30417:SF4">
    <property type="entry name" value="1,6-ANHYDRO-N-ACETYLMURAMYL-L-ALANINE AMIDASE AMPD"/>
    <property type="match status" value="1"/>
</dbReference>
<keyword evidence="8 14" id="KW-0378">Hydrolase</keyword>
<sequence length="194" mass="21262">MSIGLTVGADGWVSAARALPSPNFEARPDGAAPTLIVIHNISLPPGEFGGSAIADLFLNRLDCDAHPYYDAHLRGLRVSSHFVIRRDGVLEQFVSCNERAWHAGLSNFFGRERCNDFSIGVELEGSDDTAFEVPQYETLAALVKALVARYPIDALVGHSDIAPGRKTDPGPHFDWQRFAQDAALPARYFPYRHG</sequence>
<evidence type="ECO:0000256" key="11">
    <source>
        <dbReference type="ARBA" id="ARBA00039257"/>
    </source>
</evidence>
<comment type="cofactor">
    <cofactor evidence="2">
        <name>Zn(2+)</name>
        <dbReference type="ChEBI" id="CHEBI:29105"/>
    </cofactor>
</comment>
<dbReference type="GO" id="GO:0046872">
    <property type="term" value="F:metal ion binding"/>
    <property type="evidence" value="ECO:0007669"/>
    <property type="project" value="UniProtKB-KW"/>
</dbReference>
<dbReference type="GO" id="GO:0008745">
    <property type="term" value="F:N-acetylmuramoyl-L-alanine amidase activity"/>
    <property type="evidence" value="ECO:0007669"/>
    <property type="project" value="UniProtKB-EC"/>
</dbReference>
<evidence type="ECO:0000256" key="12">
    <source>
        <dbReference type="ARBA" id="ARBA00042615"/>
    </source>
</evidence>
<evidence type="ECO:0000313" key="15">
    <source>
        <dbReference type="Proteomes" id="UP000298656"/>
    </source>
</evidence>
<dbReference type="InterPro" id="IPR036505">
    <property type="entry name" value="Amidase/PGRP_sf"/>
</dbReference>
<dbReference type="EC" id="3.5.1.28" evidence="5"/>
<dbReference type="PANTHER" id="PTHR30417">
    <property type="entry name" value="N-ACETYLMURAMOYL-L-ALANINE AMIDASE AMID"/>
    <property type="match status" value="1"/>
</dbReference>
<keyword evidence="15" id="KW-1185">Reference proteome</keyword>